<organism evidence="2">
    <name type="scientific">freshwater metagenome</name>
    <dbReference type="NCBI Taxonomy" id="449393"/>
    <lineage>
        <taxon>unclassified sequences</taxon>
        <taxon>metagenomes</taxon>
        <taxon>ecological metagenomes</taxon>
    </lineage>
</organism>
<dbReference type="SUPFAM" id="SSF51556">
    <property type="entry name" value="Metallo-dependent hydrolases"/>
    <property type="match status" value="1"/>
</dbReference>
<dbReference type="InterPro" id="IPR013108">
    <property type="entry name" value="Amidohydro_3"/>
</dbReference>
<reference evidence="2" key="1">
    <citation type="submission" date="2020-05" db="EMBL/GenBank/DDBJ databases">
        <authorList>
            <person name="Chiriac C."/>
            <person name="Salcher M."/>
            <person name="Ghai R."/>
            <person name="Kavagutti S V."/>
        </authorList>
    </citation>
    <scope>NUCLEOTIDE SEQUENCE</scope>
</reference>
<dbReference type="Gene3D" id="3.20.20.140">
    <property type="entry name" value="Metal-dependent hydrolases"/>
    <property type="match status" value="1"/>
</dbReference>
<dbReference type="GO" id="GO:0016810">
    <property type="term" value="F:hydrolase activity, acting on carbon-nitrogen (but not peptide) bonds"/>
    <property type="evidence" value="ECO:0007669"/>
    <property type="project" value="InterPro"/>
</dbReference>
<gene>
    <name evidence="2" type="ORF">UFOPK3099_02904</name>
</gene>
<dbReference type="EMBL" id="CAFAAV010000342">
    <property type="protein sequence ID" value="CAB4835857.1"/>
    <property type="molecule type" value="Genomic_DNA"/>
</dbReference>
<evidence type="ECO:0000313" key="2">
    <source>
        <dbReference type="EMBL" id="CAB4835857.1"/>
    </source>
</evidence>
<dbReference type="AlphaFoldDB" id="A0A6J7ASU9"/>
<dbReference type="Gene3D" id="2.30.40.10">
    <property type="entry name" value="Urease, subunit C, domain 1"/>
    <property type="match status" value="1"/>
</dbReference>
<dbReference type="InterPro" id="IPR011059">
    <property type="entry name" value="Metal-dep_hydrolase_composite"/>
</dbReference>
<dbReference type="Pfam" id="PF07969">
    <property type="entry name" value="Amidohydro_3"/>
    <property type="match status" value="1"/>
</dbReference>
<dbReference type="InterPro" id="IPR032466">
    <property type="entry name" value="Metal_Hydrolase"/>
</dbReference>
<evidence type="ECO:0000259" key="1">
    <source>
        <dbReference type="Pfam" id="PF07969"/>
    </source>
</evidence>
<sequence length="246" mass="26739">MLLSKGEKLALLVDPAERRRLGELAAAEHPMRHFTNWRRMIIHDTFDPANEGCAGRTIGAIAEERGLSPWDTLCEIALADGLRTSFGHPTVEDEPQDLWEARVETWRDPRAVVGASDAGAHLDMFLSANYSTVMLSEAVVKRGMMSIEEAINLLTAVPADLYGIVDRGRLVEGAYADLVVLDEHSVGSNEMVYKHDLPGGASRLYADAHGIDSVVCNGVEIVRGTEFTAARPGTLLRSGRDTTGSL</sequence>
<dbReference type="SUPFAM" id="SSF51338">
    <property type="entry name" value="Composite domain of metallo-dependent hydrolases"/>
    <property type="match status" value="1"/>
</dbReference>
<feature type="domain" description="Amidohydrolase 3" evidence="1">
    <location>
        <begin position="30"/>
        <end position="185"/>
    </location>
</feature>
<protein>
    <submittedName>
        <fullName evidence="2">Unannotated protein</fullName>
    </submittedName>
</protein>
<name>A0A6J7ASU9_9ZZZZ</name>
<accession>A0A6J7ASU9</accession>
<proteinExistence type="predicted"/>